<keyword evidence="6" id="KW-0521">NADP</keyword>
<dbReference type="SUPFAM" id="SSF51735">
    <property type="entry name" value="NAD(P)-binding Rossmann-fold domains"/>
    <property type="match status" value="1"/>
</dbReference>
<keyword evidence="6" id="KW-0560">Oxidoreductase</keyword>
<evidence type="ECO:0000256" key="2">
    <source>
        <dbReference type="ARBA" id="ARBA00010944"/>
    </source>
</evidence>
<evidence type="ECO:0000256" key="1">
    <source>
        <dbReference type="ARBA" id="ARBA00004781"/>
    </source>
</evidence>
<dbReference type="InterPro" id="IPR005913">
    <property type="entry name" value="dTDP_dehydrorham_reduct"/>
</dbReference>
<dbReference type="Gene3D" id="3.40.50.720">
    <property type="entry name" value="NAD(P)-binding Rossmann-like Domain"/>
    <property type="match status" value="1"/>
</dbReference>
<gene>
    <name evidence="8" type="ORF">OJ996_05185</name>
</gene>
<evidence type="ECO:0000256" key="5">
    <source>
        <dbReference type="ARBA" id="ARBA00048200"/>
    </source>
</evidence>
<keyword evidence="9" id="KW-1185">Reference proteome</keyword>
<dbReference type="SUPFAM" id="SSF51445">
    <property type="entry name" value="(Trans)glycosidases"/>
    <property type="match status" value="1"/>
</dbReference>
<evidence type="ECO:0000256" key="4">
    <source>
        <dbReference type="ARBA" id="ARBA00017099"/>
    </source>
</evidence>
<dbReference type="InterPro" id="IPR017853">
    <property type="entry name" value="GH"/>
</dbReference>
<comment type="caution">
    <text evidence="8">The sequence shown here is derived from an EMBL/GenBank/DDBJ whole genome shotgun (WGS) entry which is preliminary data.</text>
</comment>
<comment type="function">
    <text evidence="6">Catalyzes the reduction of dTDP-6-deoxy-L-lyxo-4-hexulose to yield dTDP-L-rhamnose.</text>
</comment>
<evidence type="ECO:0000313" key="9">
    <source>
        <dbReference type="Proteomes" id="UP001165653"/>
    </source>
</evidence>
<name>A0ABT3G043_9BACT</name>
<reference evidence="8" key="1">
    <citation type="submission" date="2022-10" db="EMBL/GenBank/DDBJ databases">
        <title>Luteolibacter sp. GHJ8, whole genome shotgun sequencing project.</title>
        <authorList>
            <person name="Zhao G."/>
            <person name="Shen L."/>
        </authorList>
    </citation>
    <scope>NUCLEOTIDE SEQUENCE</scope>
    <source>
        <strain evidence="8">GHJ8</strain>
    </source>
</reference>
<feature type="domain" description="RmlD-like substrate binding" evidence="7">
    <location>
        <begin position="515"/>
        <end position="662"/>
    </location>
</feature>
<dbReference type="Gene3D" id="3.20.20.80">
    <property type="entry name" value="Glycosidases"/>
    <property type="match status" value="1"/>
</dbReference>
<evidence type="ECO:0000256" key="6">
    <source>
        <dbReference type="RuleBase" id="RU364082"/>
    </source>
</evidence>
<dbReference type="Pfam" id="PF04321">
    <property type="entry name" value="RmlD_sub_bind"/>
    <property type="match status" value="1"/>
</dbReference>
<comment type="similarity">
    <text evidence="2 6">Belongs to the dTDP-4-dehydrorhamnose reductase family.</text>
</comment>
<protein>
    <recommendedName>
        <fullName evidence="4 6">dTDP-4-dehydrorhamnose reductase</fullName>
        <ecNumber evidence="3 6">1.1.1.133</ecNumber>
    </recommendedName>
</protein>
<dbReference type="Proteomes" id="UP001165653">
    <property type="component" value="Unassembled WGS sequence"/>
</dbReference>
<dbReference type="InterPro" id="IPR036291">
    <property type="entry name" value="NAD(P)-bd_dom_sf"/>
</dbReference>
<evidence type="ECO:0000313" key="8">
    <source>
        <dbReference type="EMBL" id="MCW1912954.1"/>
    </source>
</evidence>
<organism evidence="8 9">
    <name type="scientific">Luteolibacter rhizosphaerae</name>
    <dbReference type="NCBI Taxonomy" id="2989719"/>
    <lineage>
        <taxon>Bacteria</taxon>
        <taxon>Pseudomonadati</taxon>
        <taxon>Verrucomicrobiota</taxon>
        <taxon>Verrucomicrobiia</taxon>
        <taxon>Verrucomicrobiales</taxon>
        <taxon>Verrucomicrobiaceae</taxon>
        <taxon>Luteolibacter</taxon>
    </lineage>
</organism>
<dbReference type="RefSeq" id="WP_264511895.1">
    <property type="nucleotide sequence ID" value="NZ_JAPDDR010000002.1"/>
</dbReference>
<dbReference type="EMBL" id="JAPDDR010000002">
    <property type="protein sequence ID" value="MCW1912954.1"/>
    <property type="molecule type" value="Genomic_DNA"/>
</dbReference>
<dbReference type="PANTHER" id="PTHR10491">
    <property type="entry name" value="DTDP-4-DEHYDRORHAMNOSE REDUCTASE"/>
    <property type="match status" value="1"/>
</dbReference>
<sequence>MKPVSPPPLQAPLELWGGVECTLNRVGDQYHSQLAWSGHLRRIGDLDLFAELRMTSIRYPVLWEMLSPTKGTINWQWADQRLDRLRALGIRPIIGLVHHGAGPRHASVETPLFAPCLAEYAGAVARRFPWVDAYTPVNEPLTTARFSGLYRLWHPHGGDQRTFLRVLLHECKGTILAMRAIRAINPGATLIQPDDLGRIFGTAEMAAEIEFQNHRRWLGWDLLCGRVDARHPLWRYLLANGATERELDWFSSNRCPPDVIGINHYPTSDRYLDHKVGNYPGLTLTRDTPTLHADLEAVRVRTSPPGGFYARLTEAWERYKIPLAITECHLGCTREEQVRWFAESWDAAERARADSVQIGAVTAWALLGSHNWNSLVTRDTGYYEPGAFDVRGSVPRPTAVAAVLRSLGSSQELPHPLLAQPGWWHRPDRFRVEGVADTDIHGLNRRIPQERAAPLLIIGGSSSLGSSFILACKNRGLDFKAPGKMNPHALHKFIHDGKPWAVVNAGDAGDPLFSLSLAEACRDAGSTFLCFSSAEVFDGKGKKLYLESDPTIPNNAYGRSMAAMEDGVLKIIPKALIIRSGPCFREGESRSIMAKTLGSLRVGRKVVCRAGDIVSPTYVPDLVEAALDVLIDGAAGIWHLANSGQRTWLQATREVAQLCGFSPPLEGLDDYSARFSALGTEKGQILPSFEDAILRYSQALKRTG</sequence>
<comment type="pathway">
    <text evidence="1 6">Carbohydrate biosynthesis; dTDP-L-rhamnose biosynthesis.</text>
</comment>
<evidence type="ECO:0000256" key="3">
    <source>
        <dbReference type="ARBA" id="ARBA00012929"/>
    </source>
</evidence>
<proteinExistence type="inferred from homology"/>
<accession>A0ABT3G043</accession>
<dbReference type="EC" id="1.1.1.133" evidence="3 6"/>
<dbReference type="PANTHER" id="PTHR10491:SF4">
    <property type="entry name" value="METHIONINE ADENOSYLTRANSFERASE 2 SUBUNIT BETA"/>
    <property type="match status" value="1"/>
</dbReference>
<comment type="catalytic activity">
    <reaction evidence="5">
        <text>dTDP-beta-L-rhamnose + NADP(+) = dTDP-4-dehydro-beta-L-rhamnose + NADPH + H(+)</text>
        <dbReference type="Rhea" id="RHEA:21796"/>
        <dbReference type="ChEBI" id="CHEBI:15378"/>
        <dbReference type="ChEBI" id="CHEBI:57510"/>
        <dbReference type="ChEBI" id="CHEBI:57783"/>
        <dbReference type="ChEBI" id="CHEBI:58349"/>
        <dbReference type="ChEBI" id="CHEBI:62830"/>
        <dbReference type="EC" id="1.1.1.133"/>
    </reaction>
</comment>
<evidence type="ECO:0000259" key="7">
    <source>
        <dbReference type="Pfam" id="PF04321"/>
    </source>
</evidence>
<dbReference type="InterPro" id="IPR029903">
    <property type="entry name" value="RmlD-like-bd"/>
</dbReference>